<reference evidence="2 3" key="1">
    <citation type="submission" date="2016-10" db="EMBL/GenBank/DDBJ databases">
        <authorList>
            <person name="de Groot N.N."/>
        </authorList>
    </citation>
    <scope>NUCLEOTIDE SEQUENCE [LARGE SCALE GENOMIC DNA]</scope>
    <source>
        <strain evidence="2 3">DSM 9179</strain>
    </source>
</reference>
<organism evidence="2 3">
    <name type="scientific">[Clostridium] fimetarium</name>
    <dbReference type="NCBI Taxonomy" id="99656"/>
    <lineage>
        <taxon>Bacteria</taxon>
        <taxon>Bacillati</taxon>
        <taxon>Bacillota</taxon>
        <taxon>Clostridia</taxon>
        <taxon>Lachnospirales</taxon>
        <taxon>Lachnospiraceae</taxon>
    </lineage>
</organism>
<dbReference type="InterPro" id="IPR038148">
    <property type="entry name" value="Tn1545/Tn916_Xis"/>
</dbReference>
<sequence>MNKDKKLLNTKDLCEYLGVGTSTAIKLIKNPSATYVIRIGSRYFVNKTLLDTFLDQHTGLGKGAF</sequence>
<gene>
    <name evidence="2" type="ORF">SAMN05421659_109166</name>
</gene>
<dbReference type="InterPro" id="IPR041657">
    <property type="entry name" value="HTH_17"/>
</dbReference>
<evidence type="ECO:0000259" key="1">
    <source>
        <dbReference type="Pfam" id="PF12728"/>
    </source>
</evidence>
<protein>
    <submittedName>
        <fullName evidence="2">DNA binding domain-containing protein, excisionase family</fullName>
    </submittedName>
</protein>
<dbReference type="Pfam" id="PF12728">
    <property type="entry name" value="HTH_17"/>
    <property type="match status" value="1"/>
</dbReference>
<dbReference type="Proteomes" id="UP000199701">
    <property type="component" value="Unassembled WGS sequence"/>
</dbReference>
<dbReference type="EMBL" id="FOJI01000009">
    <property type="protein sequence ID" value="SEW31622.1"/>
    <property type="molecule type" value="Genomic_DNA"/>
</dbReference>
<dbReference type="Gene3D" id="3.90.105.50">
    <property type="match status" value="1"/>
</dbReference>
<accession>A0A1I0QVE1</accession>
<keyword evidence="3" id="KW-1185">Reference proteome</keyword>
<dbReference type="STRING" id="99656.SAMN05421659_109166"/>
<proteinExistence type="predicted"/>
<feature type="domain" description="Helix-turn-helix" evidence="1">
    <location>
        <begin position="7"/>
        <end position="57"/>
    </location>
</feature>
<evidence type="ECO:0000313" key="2">
    <source>
        <dbReference type="EMBL" id="SEW31622.1"/>
    </source>
</evidence>
<evidence type="ECO:0000313" key="3">
    <source>
        <dbReference type="Proteomes" id="UP000199701"/>
    </source>
</evidence>
<dbReference type="RefSeq" id="WP_092454553.1">
    <property type="nucleotide sequence ID" value="NZ_FOJI01000009.1"/>
</dbReference>
<name>A0A1I0QVE1_9FIRM</name>
<dbReference type="AlphaFoldDB" id="A0A1I0QVE1"/>